<name>A0A4R8WEH1_9MICO</name>
<dbReference type="Pfam" id="PF08220">
    <property type="entry name" value="HTH_DeoR"/>
    <property type="match status" value="1"/>
</dbReference>
<sequence length="279" mass="30347">MVNMESEMSDERDVAPAPRDGLTAAARRGELVRYIETHSVARAEELAEAFAVSAMTIHRDLDVLSREGLIERIRGGARALPHAFIERDVRLRRATKVNEKLALARAAAALIRAGDMVAIDDSTTAAAMLPVLAARAPSTVITHSLALMHDLTQAHPEIKLLGLGGQYFPETDSFLGTVVIEQIKRISADVVFISTTSVKNDALFHPDAEAARTKQALIEMADRKVLLVDGSKFGAKGLHHVVDLEVFDDILVSADLPAEHRAQLDRLDVAVQYVPTPEP</sequence>
<dbReference type="Gene3D" id="1.10.10.10">
    <property type="entry name" value="Winged helix-like DNA-binding domain superfamily/Winged helix DNA-binding domain"/>
    <property type="match status" value="1"/>
</dbReference>
<evidence type="ECO:0000256" key="1">
    <source>
        <dbReference type="ARBA" id="ARBA00023015"/>
    </source>
</evidence>
<dbReference type="PROSITE" id="PS00894">
    <property type="entry name" value="HTH_DEOR_1"/>
    <property type="match status" value="1"/>
</dbReference>
<gene>
    <name evidence="6" type="ORF">E3O42_02270</name>
</gene>
<keyword evidence="2" id="KW-0238">DNA-binding</keyword>
<dbReference type="GO" id="GO:0003677">
    <property type="term" value="F:DNA binding"/>
    <property type="evidence" value="ECO:0007669"/>
    <property type="project" value="UniProtKB-KW"/>
</dbReference>
<dbReference type="AlphaFoldDB" id="A0A4R8WEH1"/>
<dbReference type="SMART" id="SM00420">
    <property type="entry name" value="HTH_DEOR"/>
    <property type="match status" value="1"/>
</dbReference>
<dbReference type="InterPro" id="IPR036388">
    <property type="entry name" value="WH-like_DNA-bd_sf"/>
</dbReference>
<dbReference type="PANTHER" id="PTHR30363">
    <property type="entry name" value="HTH-TYPE TRANSCRIPTIONAL REGULATOR SRLR-RELATED"/>
    <property type="match status" value="1"/>
</dbReference>
<dbReference type="InterPro" id="IPR018356">
    <property type="entry name" value="Tscrpt_reg_HTH_DeoR_CS"/>
</dbReference>
<organism evidence="6 7">
    <name type="scientific">Cryobacterium adonitolivorans</name>
    <dbReference type="NCBI Taxonomy" id="1259189"/>
    <lineage>
        <taxon>Bacteria</taxon>
        <taxon>Bacillati</taxon>
        <taxon>Actinomycetota</taxon>
        <taxon>Actinomycetes</taxon>
        <taxon>Micrococcales</taxon>
        <taxon>Microbacteriaceae</taxon>
        <taxon>Cryobacterium</taxon>
    </lineage>
</organism>
<dbReference type="Pfam" id="PF00455">
    <property type="entry name" value="DeoRC"/>
    <property type="match status" value="1"/>
</dbReference>
<dbReference type="InterPro" id="IPR037171">
    <property type="entry name" value="NagB/RpiA_transferase-like"/>
</dbReference>
<evidence type="ECO:0000313" key="6">
    <source>
        <dbReference type="EMBL" id="TFC05812.1"/>
    </source>
</evidence>
<dbReference type="OrthoDB" id="7688673at2"/>
<dbReference type="InterPro" id="IPR014036">
    <property type="entry name" value="DeoR-like_C"/>
</dbReference>
<dbReference type="GO" id="GO:0003700">
    <property type="term" value="F:DNA-binding transcription factor activity"/>
    <property type="evidence" value="ECO:0007669"/>
    <property type="project" value="InterPro"/>
</dbReference>
<dbReference type="InterPro" id="IPR050313">
    <property type="entry name" value="Carb_Metab_HTH_regulators"/>
</dbReference>
<protein>
    <submittedName>
        <fullName evidence="6">DeoR/GlpR transcriptional regulator</fullName>
    </submittedName>
</protein>
<reference evidence="6 7" key="1">
    <citation type="submission" date="2019-03" db="EMBL/GenBank/DDBJ databases">
        <title>Genomics of glacier-inhabiting Cryobacterium strains.</title>
        <authorList>
            <person name="Liu Q."/>
            <person name="Xin Y.-H."/>
        </authorList>
    </citation>
    <scope>NUCLEOTIDE SEQUENCE [LARGE SCALE GENOMIC DNA]</scope>
    <source>
        <strain evidence="6 7">RHLS22-1</strain>
    </source>
</reference>
<dbReference type="SUPFAM" id="SSF46785">
    <property type="entry name" value="Winged helix' DNA-binding domain"/>
    <property type="match status" value="1"/>
</dbReference>
<evidence type="ECO:0000259" key="5">
    <source>
        <dbReference type="PROSITE" id="PS51000"/>
    </source>
</evidence>
<dbReference type="Proteomes" id="UP000297907">
    <property type="component" value="Unassembled WGS sequence"/>
</dbReference>
<feature type="domain" description="HTH deoR-type" evidence="5">
    <location>
        <begin position="24"/>
        <end position="79"/>
    </location>
</feature>
<dbReference type="RefSeq" id="WP_134452321.1">
    <property type="nucleotide sequence ID" value="NZ_SOFL01000006.1"/>
</dbReference>
<comment type="caution">
    <text evidence="6">The sequence shown here is derived from an EMBL/GenBank/DDBJ whole genome shotgun (WGS) entry which is preliminary data.</text>
</comment>
<evidence type="ECO:0000256" key="4">
    <source>
        <dbReference type="SAM" id="MobiDB-lite"/>
    </source>
</evidence>
<evidence type="ECO:0000256" key="3">
    <source>
        <dbReference type="ARBA" id="ARBA00023163"/>
    </source>
</evidence>
<keyword evidence="3" id="KW-0804">Transcription</keyword>
<keyword evidence="1" id="KW-0805">Transcription regulation</keyword>
<dbReference type="SUPFAM" id="SSF100950">
    <property type="entry name" value="NagB/RpiA/CoA transferase-like"/>
    <property type="match status" value="1"/>
</dbReference>
<keyword evidence="7" id="KW-1185">Reference proteome</keyword>
<dbReference type="SMART" id="SM01134">
    <property type="entry name" value="DeoRC"/>
    <property type="match status" value="1"/>
</dbReference>
<dbReference type="InterPro" id="IPR001034">
    <property type="entry name" value="DeoR_HTH"/>
</dbReference>
<dbReference type="InterPro" id="IPR036390">
    <property type="entry name" value="WH_DNA-bd_sf"/>
</dbReference>
<dbReference type="PROSITE" id="PS51000">
    <property type="entry name" value="HTH_DEOR_2"/>
    <property type="match status" value="1"/>
</dbReference>
<evidence type="ECO:0000256" key="2">
    <source>
        <dbReference type="ARBA" id="ARBA00023125"/>
    </source>
</evidence>
<accession>A0A4R8WEH1</accession>
<evidence type="ECO:0000313" key="7">
    <source>
        <dbReference type="Proteomes" id="UP000297907"/>
    </source>
</evidence>
<dbReference type="PANTHER" id="PTHR30363:SF44">
    <property type="entry name" value="AGA OPERON TRANSCRIPTIONAL REPRESSOR-RELATED"/>
    <property type="match status" value="1"/>
</dbReference>
<proteinExistence type="predicted"/>
<dbReference type="PRINTS" id="PR00037">
    <property type="entry name" value="HTHLACR"/>
</dbReference>
<feature type="region of interest" description="Disordered" evidence="4">
    <location>
        <begin position="1"/>
        <end position="20"/>
    </location>
</feature>
<dbReference type="EMBL" id="SOFL01000006">
    <property type="protein sequence ID" value="TFC05812.1"/>
    <property type="molecule type" value="Genomic_DNA"/>
</dbReference>